<dbReference type="PANTHER" id="PTHR44757">
    <property type="entry name" value="DIGUANYLATE CYCLASE DGCP"/>
    <property type="match status" value="1"/>
</dbReference>
<dbReference type="PROSITE" id="PS50887">
    <property type="entry name" value="GGDEF"/>
    <property type="match status" value="1"/>
</dbReference>
<keyword evidence="4 7" id="KW-1133">Transmembrane helix</keyword>
<protein>
    <recommendedName>
        <fullName evidence="14">EAL domain-containing protein</fullName>
    </recommendedName>
</protein>
<evidence type="ECO:0000259" key="10">
    <source>
        <dbReference type="PROSITE" id="PS50883"/>
    </source>
</evidence>
<keyword evidence="2" id="KW-1003">Cell membrane</keyword>
<dbReference type="InterPro" id="IPR033480">
    <property type="entry name" value="sCache_2"/>
</dbReference>
<dbReference type="Gene3D" id="3.20.20.450">
    <property type="entry name" value="EAL domain"/>
    <property type="match status" value="1"/>
</dbReference>
<feature type="transmembrane region" description="Helical" evidence="7">
    <location>
        <begin position="201"/>
        <end position="220"/>
    </location>
</feature>
<dbReference type="PROSITE" id="PS50113">
    <property type="entry name" value="PAC"/>
    <property type="match status" value="1"/>
</dbReference>
<dbReference type="InterPro" id="IPR001633">
    <property type="entry name" value="EAL_dom"/>
</dbReference>
<dbReference type="RefSeq" id="WP_281760248.1">
    <property type="nucleotide sequence ID" value="NZ_AP026709.1"/>
</dbReference>
<dbReference type="InterPro" id="IPR043128">
    <property type="entry name" value="Rev_trsase/Diguanyl_cyclase"/>
</dbReference>
<feature type="domain" description="EAL" evidence="10">
    <location>
        <begin position="548"/>
        <end position="804"/>
    </location>
</feature>
<dbReference type="PROSITE" id="PS50112">
    <property type="entry name" value="PAS"/>
    <property type="match status" value="1"/>
</dbReference>
<keyword evidence="5 7" id="KW-0472">Membrane</keyword>
<dbReference type="EMBL" id="AP026709">
    <property type="protein sequence ID" value="BDQ37729.1"/>
    <property type="molecule type" value="Genomic_DNA"/>
</dbReference>
<comment type="subcellular location">
    <subcellularLocation>
        <location evidence="1">Cell membrane</location>
        <topology evidence="1">Multi-pass membrane protein</topology>
    </subcellularLocation>
</comment>
<dbReference type="InterPro" id="IPR029787">
    <property type="entry name" value="Nucleotide_cyclase"/>
</dbReference>
<dbReference type="InterPro" id="IPR013655">
    <property type="entry name" value="PAS_fold_3"/>
</dbReference>
<evidence type="ECO:0000256" key="1">
    <source>
        <dbReference type="ARBA" id="ARBA00004651"/>
    </source>
</evidence>
<feature type="compositionally biased region" description="Basic and acidic residues" evidence="6">
    <location>
        <begin position="813"/>
        <end position="829"/>
    </location>
</feature>
<evidence type="ECO:0000256" key="6">
    <source>
        <dbReference type="SAM" id="MobiDB-lite"/>
    </source>
</evidence>
<evidence type="ECO:0000256" key="5">
    <source>
        <dbReference type="ARBA" id="ARBA00023136"/>
    </source>
</evidence>
<dbReference type="Pfam" id="PF00563">
    <property type="entry name" value="EAL"/>
    <property type="match status" value="1"/>
</dbReference>
<dbReference type="CDD" id="cd01948">
    <property type="entry name" value="EAL"/>
    <property type="match status" value="1"/>
</dbReference>
<dbReference type="InterPro" id="IPR000014">
    <property type="entry name" value="PAS"/>
</dbReference>
<evidence type="ECO:0008006" key="14">
    <source>
        <dbReference type="Google" id="ProtNLM"/>
    </source>
</evidence>
<dbReference type="CDD" id="cd01949">
    <property type="entry name" value="GGDEF"/>
    <property type="match status" value="1"/>
</dbReference>
<evidence type="ECO:0000313" key="12">
    <source>
        <dbReference type="EMBL" id="BDQ37729.1"/>
    </source>
</evidence>
<feature type="domain" description="PAC" evidence="9">
    <location>
        <begin position="321"/>
        <end position="373"/>
    </location>
</feature>
<dbReference type="SMART" id="SM00267">
    <property type="entry name" value="GGDEF"/>
    <property type="match status" value="1"/>
</dbReference>
<dbReference type="InterPro" id="IPR035919">
    <property type="entry name" value="EAL_sf"/>
</dbReference>
<dbReference type="SUPFAM" id="SSF55785">
    <property type="entry name" value="PYP-like sensor domain (PAS domain)"/>
    <property type="match status" value="1"/>
</dbReference>
<dbReference type="InterPro" id="IPR001610">
    <property type="entry name" value="PAC"/>
</dbReference>
<proteinExistence type="predicted"/>
<dbReference type="NCBIfam" id="TIGR00254">
    <property type="entry name" value="GGDEF"/>
    <property type="match status" value="1"/>
</dbReference>
<dbReference type="CDD" id="cd00130">
    <property type="entry name" value="PAS"/>
    <property type="match status" value="1"/>
</dbReference>
<dbReference type="Proteomes" id="UP001317742">
    <property type="component" value="Chromosome"/>
</dbReference>
<dbReference type="InterPro" id="IPR000160">
    <property type="entry name" value="GGDEF_dom"/>
</dbReference>
<dbReference type="Pfam" id="PF17200">
    <property type="entry name" value="sCache_2"/>
    <property type="match status" value="1"/>
</dbReference>
<dbReference type="InterPro" id="IPR052155">
    <property type="entry name" value="Biofilm_reg_signaling"/>
</dbReference>
<dbReference type="SMART" id="SM00052">
    <property type="entry name" value="EAL"/>
    <property type="match status" value="1"/>
</dbReference>
<dbReference type="Gene3D" id="3.30.70.270">
    <property type="match status" value="1"/>
</dbReference>
<dbReference type="Pfam" id="PF00990">
    <property type="entry name" value="GGDEF"/>
    <property type="match status" value="1"/>
</dbReference>
<feature type="domain" description="GGDEF" evidence="11">
    <location>
        <begin position="406"/>
        <end position="539"/>
    </location>
</feature>
<feature type="region of interest" description="Disordered" evidence="6">
    <location>
        <begin position="802"/>
        <end position="829"/>
    </location>
</feature>
<accession>A0ABN6S3D7</accession>
<dbReference type="SMART" id="SM01049">
    <property type="entry name" value="Cache_2"/>
    <property type="match status" value="1"/>
</dbReference>
<dbReference type="InterPro" id="IPR035965">
    <property type="entry name" value="PAS-like_dom_sf"/>
</dbReference>
<dbReference type="PANTHER" id="PTHR44757:SF2">
    <property type="entry name" value="BIOFILM ARCHITECTURE MAINTENANCE PROTEIN MBAA"/>
    <property type="match status" value="1"/>
</dbReference>
<keyword evidence="3 7" id="KW-0812">Transmembrane</keyword>
<dbReference type="NCBIfam" id="TIGR00229">
    <property type="entry name" value="sensory_box"/>
    <property type="match status" value="1"/>
</dbReference>
<reference evidence="12 13" key="1">
    <citation type="submission" date="2022-08" db="EMBL/GenBank/DDBJ databases">
        <title>Genome Sequence of the sulphate-reducing bacterium, Pseudodesulfovibrio sp. SYK.</title>
        <authorList>
            <person name="Kondo R."/>
            <person name="Kataoka T."/>
        </authorList>
    </citation>
    <scope>NUCLEOTIDE SEQUENCE [LARGE SCALE GENOMIC DNA]</scope>
    <source>
        <strain evidence="12 13">SYK</strain>
    </source>
</reference>
<dbReference type="Gene3D" id="3.30.450.20">
    <property type="entry name" value="PAS domain"/>
    <property type="match status" value="2"/>
</dbReference>
<sequence length="829" mass="94878">MPFNKRASIFKNTPARVILPSALMLFLFAGSIFFYFLPSLEHALMQSQKNVIKEITSSVIGSLAHLQTQVERGELTEEVAKTTAKEMVKTMRYGQDFKDYFWISDMNAIMVMHPYLPELDGQDLTDFQDMKGNPVFKNFAKTIREKGDGFVEYYWQWQDQPNQIAHKISYIREFKPWGWIIGTGLYTEDVAAKIATYRNRLAIVFLAILVVVTLLSLYIIQQMFLSEKKRSTIQNQRERLVRVLQESEERYRTIADFAYDWETWVDTNGSILYCSPACERITGYPPEKFFTTPELVRDIIIDEDLASWDAYCVKANTDHGDSLDFRITSAHGETRWLGVVGRAVSGIGGKPLGIRFSFRDITDRKLMEDQLRHQALHDPLTNLANRTLCLDRIEQAMHRAKRRENYFFAVVFLDLDRFKIINDSLGHRFGDMVLTETGVRLSEEMRGLDTVSRFGGDEFVLLLDELSSPGEAIRIIKRIREKMSKPFRFSGSEVQTTASFGIVLSPVIDIKPADVLQHANIAMHRAKEAGRNRFKVFTERMLETAVDQLTLENDMRRGLKSNEFHLAYQPILNLDNSDLIGFEALARWSHPRRGNIPPSEFIPMAEESGLIIQLGEWVLRKALETLAQWREKSPGAENVYMSVNLSSKQFTRLELDKMVVKALKDHDLPPSCLQLEITESAIMDNTESAIRSLHRLRKAGIHFSIDDFGTGYSSLSQLQQLPVDTLKVDRAFISRMKTDPENMEIVRAVIALAHSLELNVIAEGVEDPDQLCSLMDLNCQCVQGFFFHEPMTNTKALELIERRSNKGSGTSKNKLEQAKRDCKKDKGNK</sequence>
<keyword evidence="13" id="KW-1185">Reference proteome</keyword>
<evidence type="ECO:0000256" key="7">
    <source>
        <dbReference type="SAM" id="Phobius"/>
    </source>
</evidence>
<evidence type="ECO:0000256" key="4">
    <source>
        <dbReference type="ARBA" id="ARBA00022989"/>
    </source>
</evidence>
<evidence type="ECO:0000256" key="3">
    <source>
        <dbReference type="ARBA" id="ARBA00022692"/>
    </source>
</evidence>
<feature type="domain" description="PAS" evidence="8">
    <location>
        <begin position="247"/>
        <end position="304"/>
    </location>
</feature>
<feature type="transmembrane region" description="Helical" evidence="7">
    <location>
        <begin position="17"/>
        <end position="37"/>
    </location>
</feature>
<evidence type="ECO:0000256" key="2">
    <source>
        <dbReference type="ARBA" id="ARBA00022475"/>
    </source>
</evidence>
<gene>
    <name evidence="12" type="ORF">SYK_20890</name>
</gene>
<evidence type="ECO:0000259" key="8">
    <source>
        <dbReference type="PROSITE" id="PS50112"/>
    </source>
</evidence>
<dbReference type="InterPro" id="IPR000700">
    <property type="entry name" value="PAS-assoc_C"/>
</dbReference>
<evidence type="ECO:0000259" key="9">
    <source>
        <dbReference type="PROSITE" id="PS50113"/>
    </source>
</evidence>
<dbReference type="PROSITE" id="PS50883">
    <property type="entry name" value="EAL"/>
    <property type="match status" value="1"/>
</dbReference>
<dbReference type="SMART" id="SM00086">
    <property type="entry name" value="PAC"/>
    <property type="match status" value="1"/>
</dbReference>
<dbReference type="Pfam" id="PF08447">
    <property type="entry name" value="PAS_3"/>
    <property type="match status" value="1"/>
</dbReference>
<dbReference type="SUPFAM" id="SSF141868">
    <property type="entry name" value="EAL domain-like"/>
    <property type="match status" value="1"/>
</dbReference>
<evidence type="ECO:0000313" key="13">
    <source>
        <dbReference type="Proteomes" id="UP001317742"/>
    </source>
</evidence>
<evidence type="ECO:0000259" key="11">
    <source>
        <dbReference type="PROSITE" id="PS50887"/>
    </source>
</evidence>
<dbReference type="SUPFAM" id="SSF55073">
    <property type="entry name" value="Nucleotide cyclase"/>
    <property type="match status" value="1"/>
</dbReference>
<organism evidence="12 13">
    <name type="scientific">Pseudodesulfovibrio nedwellii</name>
    <dbReference type="NCBI Taxonomy" id="2973072"/>
    <lineage>
        <taxon>Bacteria</taxon>
        <taxon>Pseudomonadati</taxon>
        <taxon>Thermodesulfobacteriota</taxon>
        <taxon>Desulfovibrionia</taxon>
        <taxon>Desulfovibrionales</taxon>
        <taxon>Desulfovibrionaceae</taxon>
    </lineage>
</organism>
<name>A0ABN6S3D7_9BACT</name>